<keyword evidence="4 6" id="KW-1133">Transmembrane helix</keyword>
<dbReference type="InterPro" id="IPR003740">
    <property type="entry name" value="YitT"/>
</dbReference>
<dbReference type="PIRSF" id="PIRSF006483">
    <property type="entry name" value="Membrane_protein_YitT"/>
    <property type="match status" value="1"/>
</dbReference>
<keyword evidence="3 6" id="KW-0812">Transmembrane</keyword>
<dbReference type="Pfam" id="PF02588">
    <property type="entry name" value="YitT_membrane"/>
    <property type="match status" value="1"/>
</dbReference>
<keyword evidence="5 6" id="KW-0472">Membrane</keyword>
<dbReference type="Proteomes" id="UP000775500">
    <property type="component" value="Unassembled WGS sequence"/>
</dbReference>
<evidence type="ECO:0000259" key="7">
    <source>
        <dbReference type="Pfam" id="PF10035"/>
    </source>
</evidence>
<reference evidence="8 9" key="1">
    <citation type="journal article" date="2021" name="Sci. Rep.">
        <title>The distribution of antibiotic resistance genes in chicken gut microbiota commensals.</title>
        <authorList>
            <person name="Juricova H."/>
            <person name="Matiasovicova J."/>
            <person name="Kubasova T."/>
            <person name="Cejkova D."/>
            <person name="Rychlik I."/>
        </authorList>
    </citation>
    <scope>NUCLEOTIDE SEQUENCE [LARGE SCALE GENOMIC DNA]</scope>
    <source>
        <strain evidence="8 9">An423</strain>
    </source>
</reference>
<feature type="transmembrane region" description="Helical" evidence="6">
    <location>
        <begin position="161"/>
        <end position="183"/>
    </location>
</feature>
<feature type="transmembrane region" description="Helical" evidence="6">
    <location>
        <begin position="91"/>
        <end position="110"/>
    </location>
</feature>
<name>A0ABS2FNZ1_9FIRM</name>
<proteinExistence type="predicted"/>
<protein>
    <submittedName>
        <fullName evidence="8">YitT family protein</fullName>
    </submittedName>
</protein>
<accession>A0ABS2FNZ1</accession>
<dbReference type="Pfam" id="PF10035">
    <property type="entry name" value="DUF2179"/>
    <property type="match status" value="1"/>
</dbReference>
<sequence length="293" mass="33138">MIRQIHELEKNQKIHLVISVILIIASALIQSYIMQVFMDPCNLLSGGFTGISILISRITALFGFEFPVSVGIILLNLPAAILCYKQLSKRFTFLSCLQFGLVSLFLEILHFEPFFDDQTLNVLFGGLLWGFSIAMALRAGGSTGGTDFIAQYVSNKIHKGIWDYIFACNCIMLIIFGAIFGWVHAGYSIVFQFLSTKAVSSLYQRYKQITLEIMTKDPEPVIETFMETCHHGMSIFEGYGGYSHSKIFVCKAVVSTYEVQDVIYNVRKTDPNVIINTYHTANFYGRFYQKPLD</sequence>
<dbReference type="InterPro" id="IPR019264">
    <property type="entry name" value="DUF2179"/>
</dbReference>
<keyword evidence="9" id="KW-1185">Reference proteome</keyword>
<organism evidence="8 9">
    <name type="scientific">Faecalicoccus acidiformans</name>
    <dbReference type="NCBI Taxonomy" id="915173"/>
    <lineage>
        <taxon>Bacteria</taxon>
        <taxon>Bacillati</taxon>
        <taxon>Bacillota</taxon>
        <taxon>Erysipelotrichia</taxon>
        <taxon>Erysipelotrichales</taxon>
        <taxon>Erysipelotrichaceae</taxon>
        <taxon>Faecalicoccus</taxon>
    </lineage>
</organism>
<evidence type="ECO:0000313" key="9">
    <source>
        <dbReference type="Proteomes" id="UP000775500"/>
    </source>
</evidence>
<comment type="caution">
    <text evidence="8">The sequence shown here is derived from an EMBL/GenBank/DDBJ whole genome shotgun (WGS) entry which is preliminary data.</text>
</comment>
<evidence type="ECO:0000256" key="6">
    <source>
        <dbReference type="SAM" id="Phobius"/>
    </source>
</evidence>
<dbReference type="RefSeq" id="WP_204685969.1">
    <property type="nucleotide sequence ID" value="NZ_JACJLU010000007.1"/>
</dbReference>
<keyword evidence="2" id="KW-1003">Cell membrane</keyword>
<feature type="transmembrane region" description="Helical" evidence="6">
    <location>
        <begin position="14"/>
        <end position="34"/>
    </location>
</feature>
<feature type="domain" description="DUF2179" evidence="7">
    <location>
        <begin position="231"/>
        <end position="285"/>
    </location>
</feature>
<evidence type="ECO:0000256" key="5">
    <source>
        <dbReference type="ARBA" id="ARBA00023136"/>
    </source>
</evidence>
<dbReference type="PANTHER" id="PTHR33545:SF5">
    <property type="entry name" value="UPF0750 MEMBRANE PROTEIN YITT"/>
    <property type="match status" value="1"/>
</dbReference>
<evidence type="ECO:0000256" key="4">
    <source>
        <dbReference type="ARBA" id="ARBA00022989"/>
    </source>
</evidence>
<evidence type="ECO:0000256" key="1">
    <source>
        <dbReference type="ARBA" id="ARBA00004651"/>
    </source>
</evidence>
<dbReference type="InterPro" id="IPR051461">
    <property type="entry name" value="UPF0750_membrane"/>
</dbReference>
<evidence type="ECO:0000313" key="8">
    <source>
        <dbReference type="EMBL" id="MBM6831748.1"/>
    </source>
</evidence>
<evidence type="ECO:0000256" key="3">
    <source>
        <dbReference type="ARBA" id="ARBA00022692"/>
    </source>
</evidence>
<dbReference type="PANTHER" id="PTHR33545">
    <property type="entry name" value="UPF0750 MEMBRANE PROTEIN YITT-RELATED"/>
    <property type="match status" value="1"/>
</dbReference>
<comment type="subcellular location">
    <subcellularLocation>
        <location evidence="1">Cell membrane</location>
        <topology evidence="1">Multi-pass membrane protein</topology>
    </subcellularLocation>
</comment>
<dbReference type="EMBL" id="JACJLU010000007">
    <property type="protein sequence ID" value="MBM6831748.1"/>
    <property type="molecule type" value="Genomic_DNA"/>
</dbReference>
<dbReference type="InterPro" id="IPR015867">
    <property type="entry name" value="N-reg_PII/ATP_PRibTrfase_C"/>
</dbReference>
<gene>
    <name evidence="8" type="ORF">H5982_06455</name>
</gene>
<evidence type="ECO:0000256" key="2">
    <source>
        <dbReference type="ARBA" id="ARBA00022475"/>
    </source>
</evidence>
<feature type="transmembrane region" description="Helical" evidence="6">
    <location>
        <begin position="122"/>
        <end position="140"/>
    </location>
</feature>
<dbReference type="Gene3D" id="3.30.70.120">
    <property type="match status" value="1"/>
</dbReference>